<gene>
    <name evidence="2" type="ORF">C1SCF055_LOCUS33195</name>
</gene>
<reference evidence="3" key="2">
    <citation type="submission" date="2024-04" db="EMBL/GenBank/DDBJ databases">
        <authorList>
            <person name="Chen Y."/>
            <person name="Shah S."/>
            <person name="Dougan E. K."/>
            <person name="Thang M."/>
            <person name="Chan C."/>
        </authorList>
    </citation>
    <scope>NUCLEOTIDE SEQUENCE [LARGE SCALE GENOMIC DNA]</scope>
</reference>
<feature type="compositionally biased region" description="Basic and acidic residues" evidence="1">
    <location>
        <begin position="392"/>
        <end position="402"/>
    </location>
</feature>
<evidence type="ECO:0000313" key="2">
    <source>
        <dbReference type="EMBL" id="CAI4007657.1"/>
    </source>
</evidence>
<dbReference type="EMBL" id="CAMXCT030004101">
    <property type="protein sequence ID" value="CAL4794969.1"/>
    <property type="molecule type" value="Genomic_DNA"/>
</dbReference>
<keyword evidence="4" id="KW-1185">Reference proteome</keyword>
<name>A0A9P1DDB8_9DINO</name>
<organism evidence="2">
    <name type="scientific">Cladocopium goreaui</name>
    <dbReference type="NCBI Taxonomy" id="2562237"/>
    <lineage>
        <taxon>Eukaryota</taxon>
        <taxon>Sar</taxon>
        <taxon>Alveolata</taxon>
        <taxon>Dinophyceae</taxon>
        <taxon>Suessiales</taxon>
        <taxon>Symbiodiniaceae</taxon>
        <taxon>Cladocopium</taxon>
    </lineage>
</organism>
<sequence length="759" mass="85359">MDTCPIIHTPQDVANRLRSKLFPVFQARGVDLQVEIVRDWSSIAPDHVTFEKAFKIRKIKDSGETPDPLLVWPGILQGQSDRLLQVANSTSFLETPKFDDARRDEIRCLMMAMKRDFPDMNRAIAWYQSLLDRDPTQSSERYPTLTFLRNVPDDGPSIHDFQLRDLPPRVQPHNLQVVADKNLGDHLFAVFADHSRMEQAIKFYVSDRFGPIAGKPHANIMPISSLDDFYLGLEKFDFSANGKNGFYPSNCQFQAHFGEFLAYGYKPMESVSVKFNNQARDAKDFCKKVAKNAIAKSKATGRTMDTYVAAHQDKSKNALSKAMEASFVAWGEELKADQAQFCSDCHKRSWDAVSNYLKEKPGAKKEDASDDEAKVKVKEDQGDETDESDGDDERKNAHADLEDMVRKVAGGTDFIQKVVEAMHVPTIKAKIMLDLNAYDGFAALACVEDMCKGNAAVCGSLCLDHSGTDLMSRVSNKVYEHCRSGAISLPGFPDFNPIIHALKSHQPVERQKSFRVSVQQMDRLVVLQSLAQKWLDTESTRERALKIISDHNDTYNCDGQYWLEERREVSASENASRAEEQPRKRIKLEAFSEQDISKLGNVKKFSVNNSLDLILAGQHGDQLFASSRSRNQFFEAEECLQDSEGRWMSFSAKKDTLLILEKKGLPSHIKLENLEVAVTLQSLVCDLQDAGEAKLEVSHHKLKDEDWVSVKPLVFVMDNPPEEGLDCSSGDGTKVLTPIRPVAILGHDLDIGQETVRLM</sequence>
<dbReference type="EMBL" id="CAMXCT010004101">
    <property type="protein sequence ID" value="CAI4007657.1"/>
    <property type="molecule type" value="Genomic_DNA"/>
</dbReference>
<accession>A0A9P1DDB8</accession>
<comment type="caution">
    <text evidence="2">The sequence shown here is derived from an EMBL/GenBank/DDBJ whole genome shotgun (WGS) entry which is preliminary data.</text>
</comment>
<protein>
    <submittedName>
        <fullName evidence="2">Uncharacterized protein</fullName>
    </submittedName>
</protein>
<evidence type="ECO:0000313" key="4">
    <source>
        <dbReference type="Proteomes" id="UP001152797"/>
    </source>
</evidence>
<evidence type="ECO:0000256" key="1">
    <source>
        <dbReference type="SAM" id="MobiDB-lite"/>
    </source>
</evidence>
<feature type="compositionally biased region" description="Basic and acidic residues" evidence="1">
    <location>
        <begin position="360"/>
        <end position="380"/>
    </location>
</feature>
<reference evidence="2" key="1">
    <citation type="submission" date="2022-10" db="EMBL/GenBank/DDBJ databases">
        <authorList>
            <person name="Chen Y."/>
            <person name="Dougan E. K."/>
            <person name="Chan C."/>
            <person name="Rhodes N."/>
            <person name="Thang M."/>
        </authorList>
    </citation>
    <scope>NUCLEOTIDE SEQUENCE</scope>
</reference>
<feature type="region of interest" description="Disordered" evidence="1">
    <location>
        <begin position="360"/>
        <end position="402"/>
    </location>
</feature>
<dbReference type="Proteomes" id="UP001152797">
    <property type="component" value="Unassembled WGS sequence"/>
</dbReference>
<evidence type="ECO:0000313" key="3">
    <source>
        <dbReference type="EMBL" id="CAL1161032.1"/>
    </source>
</evidence>
<proteinExistence type="predicted"/>
<dbReference type="EMBL" id="CAMXCT020004101">
    <property type="protein sequence ID" value="CAL1161032.1"/>
    <property type="molecule type" value="Genomic_DNA"/>
</dbReference>
<feature type="compositionally biased region" description="Acidic residues" evidence="1">
    <location>
        <begin position="381"/>
        <end position="391"/>
    </location>
</feature>
<dbReference type="AlphaFoldDB" id="A0A9P1DDB8"/>